<proteinExistence type="predicted"/>
<organism evidence="2 3">
    <name type="scientific">Acidiferrimicrobium australe</name>
    <dbReference type="NCBI Taxonomy" id="2664430"/>
    <lineage>
        <taxon>Bacteria</taxon>
        <taxon>Bacillati</taxon>
        <taxon>Actinomycetota</taxon>
        <taxon>Acidimicrobiia</taxon>
        <taxon>Acidimicrobiales</taxon>
        <taxon>Acidimicrobiaceae</taxon>
        <taxon>Acidiferrimicrobium</taxon>
    </lineage>
</organism>
<dbReference type="Proteomes" id="UP000437736">
    <property type="component" value="Unassembled WGS sequence"/>
</dbReference>
<keyword evidence="3" id="KW-1185">Reference proteome</keyword>
<feature type="region of interest" description="Disordered" evidence="1">
    <location>
        <begin position="1"/>
        <end position="24"/>
    </location>
</feature>
<gene>
    <name evidence="2" type="ORF">GHK86_14140</name>
</gene>
<sequence length="50" mass="5408">MTTASDHDAAGTLDPGEARRALQDERRRLEELLRDVLGAEELGEAEQGSA</sequence>
<reference evidence="2 3" key="1">
    <citation type="submission" date="2019-11" db="EMBL/GenBank/DDBJ databases">
        <title>Acidiferrimicrobium australis gen. nov., sp. nov., an acidophilic and obligately heterotrophic, member of the Actinobacteria that catalyses dissimilatory oxido- reduction of iron isolated from metal-rich acidic water in Chile.</title>
        <authorList>
            <person name="Gonzalez D."/>
            <person name="Huber K."/>
            <person name="Hedrich S."/>
            <person name="Rojas-Villalobos C."/>
            <person name="Quatrini R."/>
            <person name="Dinamarca M.A."/>
            <person name="Schwarz A."/>
            <person name="Canales C."/>
            <person name="Nancucheo I."/>
        </authorList>
    </citation>
    <scope>NUCLEOTIDE SEQUENCE [LARGE SCALE GENOMIC DNA]</scope>
    <source>
        <strain evidence="2 3">USS-CCA1</strain>
    </source>
</reference>
<dbReference type="EMBL" id="WJHE01000749">
    <property type="protein sequence ID" value="MST33853.1"/>
    <property type="molecule type" value="Genomic_DNA"/>
</dbReference>
<feature type="non-terminal residue" evidence="2">
    <location>
        <position position="50"/>
    </location>
</feature>
<name>A0ABW9QWN3_9ACTN</name>
<comment type="caution">
    <text evidence="2">The sequence shown here is derived from an EMBL/GenBank/DDBJ whole genome shotgun (WGS) entry which is preliminary data.</text>
</comment>
<evidence type="ECO:0000256" key="1">
    <source>
        <dbReference type="SAM" id="MobiDB-lite"/>
    </source>
</evidence>
<accession>A0ABW9QWN3</accession>
<evidence type="ECO:0000313" key="3">
    <source>
        <dbReference type="Proteomes" id="UP000437736"/>
    </source>
</evidence>
<evidence type="ECO:0000313" key="2">
    <source>
        <dbReference type="EMBL" id="MST33853.1"/>
    </source>
</evidence>
<protein>
    <submittedName>
        <fullName evidence="2">Uncharacterized protein</fullName>
    </submittedName>
</protein>